<name>A0AA37MGQ2_9BURK</name>
<dbReference type="AlphaFoldDB" id="A0AA37MGQ2"/>
<dbReference type="RefSeq" id="WP_238210164.1">
    <property type="nucleotide sequence ID" value="NZ_BPUS01000001.1"/>
</dbReference>
<reference evidence="1" key="1">
    <citation type="submission" date="2022-09" db="EMBL/GenBank/DDBJ databases">
        <title>Isolation and characterization of 3-chlorobenzoate degrading bacteria from soils in Shizuoka.</title>
        <authorList>
            <person name="Ifat A."/>
            <person name="Ogawa N."/>
            <person name="Kimbara K."/>
            <person name="Moriuchi R."/>
            <person name="Dohra H."/>
            <person name="Shintani M."/>
        </authorList>
    </citation>
    <scope>NUCLEOTIDE SEQUENCE</scope>
    <source>
        <strain evidence="1">19CS4-2</strain>
    </source>
</reference>
<organism evidence="1 2">
    <name type="scientific">Caballeronia novacaledonica</name>
    <dbReference type="NCBI Taxonomy" id="1544861"/>
    <lineage>
        <taxon>Bacteria</taxon>
        <taxon>Pseudomonadati</taxon>
        <taxon>Pseudomonadota</taxon>
        <taxon>Betaproteobacteria</taxon>
        <taxon>Burkholderiales</taxon>
        <taxon>Burkholderiaceae</taxon>
        <taxon>Caballeronia</taxon>
    </lineage>
</organism>
<gene>
    <name evidence="1" type="ORF">CBA19CS42_04825</name>
</gene>
<dbReference type="Proteomes" id="UP001055111">
    <property type="component" value="Unassembled WGS sequence"/>
</dbReference>
<protein>
    <submittedName>
        <fullName evidence="1">Uncharacterized protein</fullName>
    </submittedName>
</protein>
<comment type="caution">
    <text evidence="1">The sequence shown here is derived from an EMBL/GenBank/DDBJ whole genome shotgun (WGS) entry which is preliminary data.</text>
</comment>
<dbReference type="EMBL" id="BPUS01000001">
    <property type="protein sequence ID" value="GJH23803.1"/>
    <property type="molecule type" value="Genomic_DNA"/>
</dbReference>
<accession>A0AA37MGQ2</accession>
<proteinExistence type="predicted"/>
<evidence type="ECO:0000313" key="1">
    <source>
        <dbReference type="EMBL" id="GJH23803.1"/>
    </source>
</evidence>
<sequence length="205" mass="23306">MKIDNEEIRAVASVDGPTKERYEAFGGTYKVVPKERLRAAGWRVTRGMQPVTYRAPDTWLDNETGEILNKAEAKKRGIELPLVRSTSEKMLDLYESVASCTASERPFVSFLLSMRNHRGGLVAPLDTLLDQWIDRECPGIRSTNRARKRKQLRAIIERRGLMVNDTTMARSLMLLNPNLTKQNVIEEGAKRYNPRCLSLKEKAAD</sequence>
<evidence type="ECO:0000313" key="2">
    <source>
        <dbReference type="Proteomes" id="UP001055111"/>
    </source>
</evidence>